<dbReference type="AlphaFoldDB" id="A0A1I4EMS6"/>
<name>A0A1I4EMS6_9ACTN</name>
<gene>
    <name evidence="1" type="ORF">SAMN05216275_15036</name>
</gene>
<dbReference type="EMBL" id="FOQY01000050">
    <property type="protein sequence ID" value="SFL05461.1"/>
    <property type="molecule type" value="Genomic_DNA"/>
</dbReference>
<dbReference type="RefSeq" id="WP_245789968.1">
    <property type="nucleotide sequence ID" value="NZ_FOQY01000050.1"/>
</dbReference>
<reference evidence="2" key="1">
    <citation type="submission" date="2016-10" db="EMBL/GenBank/DDBJ databases">
        <authorList>
            <person name="Varghese N."/>
            <person name="Submissions S."/>
        </authorList>
    </citation>
    <scope>NUCLEOTIDE SEQUENCE [LARGE SCALE GENOMIC DNA]</scope>
    <source>
        <strain evidence="2">CGMCC 4.2126</strain>
    </source>
</reference>
<protein>
    <submittedName>
        <fullName evidence="1">Uncharacterized protein</fullName>
    </submittedName>
</protein>
<accession>A0A1I4EMS6</accession>
<evidence type="ECO:0000313" key="2">
    <source>
        <dbReference type="Proteomes" id="UP000199111"/>
    </source>
</evidence>
<organism evidence="1 2">
    <name type="scientific">Streptosporangium canum</name>
    <dbReference type="NCBI Taxonomy" id="324952"/>
    <lineage>
        <taxon>Bacteria</taxon>
        <taxon>Bacillati</taxon>
        <taxon>Actinomycetota</taxon>
        <taxon>Actinomycetes</taxon>
        <taxon>Streptosporangiales</taxon>
        <taxon>Streptosporangiaceae</taxon>
        <taxon>Streptosporangium</taxon>
    </lineage>
</organism>
<evidence type="ECO:0000313" key="1">
    <source>
        <dbReference type="EMBL" id="SFL05461.1"/>
    </source>
</evidence>
<sequence>MAENFGGVVGDGLAVGLGVGVPAEGDGDAGADEVAGEGGADWVGCDVAVALHAAAARQPTAVATTARMRVTKGELLTCRHPTTDKRTSPHCI</sequence>
<dbReference type="Proteomes" id="UP000199111">
    <property type="component" value="Unassembled WGS sequence"/>
</dbReference>
<keyword evidence="2" id="KW-1185">Reference proteome</keyword>
<dbReference type="GeneID" id="96304374"/>
<proteinExistence type="predicted"/>